<feature type="transmembrane region" description="Helical" evidence="1">
    <location>
        <begin position="20"/>
        <end position="40"/>
    </location>
</feature>
<keyword evidence="1" id="KW-1133">Transmembrane helix</keyword>
<protein>
    <submittedName>
        <fullName evidence="2">Uncharacterized protein</fullName>
    </submittedName>
</protein>
<sequence>MKSKKKLSNLDNIETCKNSLLFLAMVFIIILTYVGIIWFSDYLNNY</sequence>
<evidence type="ECO:0000313" key="2">
    <source>
        <dbReference type="EMBL" id="WQJ54415.1"/>
    </source>
</evidence>
<accession>A0ABZ0Z844</accession>
<dbReference type="Proteomes" id="UP001346559">
    <property type="component" value="Segment"/>
</dbReference>
<evidence type="ECO:0000256" key="1">
    <source>
        <dbReference type="SAM" id="Phobius"/>
    </source>
</evidence>
<organism evidence="2 3">
    <name type="scientific">phage Lak_Megaphage_RVC_AP1_GC26</name>
    <dbReference type="NCBI Taxonomy" id="3109224"/>
    <lineage>
        <taxon>Viruses</taxon>
        <taxon>Duplodnaviria</taxon>
        <taxon>Heunggongvirae</taxon>
        <taxon>Uroviricota</taxon>
        <taxon>Caudoviricetes</taxon>
        <taxon>Caudoviricetes code 15 clade</taxon>
    </lineage>
</organism>
<proteinExistence type="predicted"/>
<evidence type="ECO:0000313" key="3">
    <source>
        <dbReference type="Proteomes" id="UP001346559"/>
    </source>
</evidence>
<dbReference type="EMBL" id="OR769218">
    <property type="protein sequence ID" value="WQJ54415.1"/>
    <property type="molecule type" value="Genomic_DNA"/>
</dbReference>
<keyword evidence="1" id="KW-0812">Transmembrane</keyword>
<keyword evidence="1" id="KW-0472">Membrane</keyword>
<reference evidence="2 3" key="1">
    <citation type="submission" date="2023-11" db="EMBL/GenBank/DDBJ databases">
        <authorList>
            <person name="Cook R."/>
            <person name="Crisci M."/>
            <person name="Pye H."/>
            <person name="Adriaenssens E."/>
            <person name="Santini J."/>
        </authorList>
    </citation>
    <scope>NUCLEOTIDE SEQUENCE [LARGE SCALE GENOMIC DNA]</scope>
    <source>
        <strain evidence="2">Lak_Megaphage_RVC_AP1_GC26</strain>
    </source>
</reference>
<name>A0ABZ0Z844_9CAUD</name>
<keyword evidence="3" id="KW-1185">Reference proteome</keyword>